<dbReference type="AlphaFoldDB" id="A0A6A6RNE5"/>
<dbReference type="Proteomes" id="UP000799753">
    <property type="component" value="Unassembled WGS sequence"/>
</dbReference>
<keyword evidence="2" id="KW-1185">Reference proteome</keyword>
<gene>
    <name evidence="1" type="ORF">P280DRAFT_147682</name>
</gene>
<accession>A0A6A6RNE5</accession>
<name>A0A6A6RNE5_9PLEO</name>
<evidence type="ECO:0000313" key="2">
    <source>
        <dbReference type="Proteomes" id="UP000799753"/>
    </source>
</evidence>
<protein>
    <submittedName>
        <fullName evidence="1">Uncharacterized protein</fullName>
    </submittedName>
</protein>
<evidence type="ECO:0000313" key="1">
    <source>
        <dbReference type="EMBL" id="KAF2636685.1"/>
    </source>
</evidence>
<proteinExistence type="predicted"/>
<sequence length="169" mass="19134">MSYELAGLGAWSIQTISRARSCCSRPSLRMRMMTTELLHFLHGLLAATHSRWTVFHAENPACNDRGVGRRIAFTGLVHVSSPPRCSVEFRRKRSMNYLLLFSTVPARLTLVAELMYGPQALCLVQLSFAYFAHRQYFQWGSGCTAILDLFTPSLPTPFPTSSRRPCFKQ</sequence>
<dbReference type="EMBL" id="MU006797">
    <property type="protein sequence ID" value="KAF2636685.1"/>
    <property type="molecule type" value="Genomic_DNA"/>
</dbReference>
<reference evidence="1" key="1">
    <citation type="journal article" date="2020" name="Stud. Mycol.">
        <title>101 Dothideomycetes genomes: a test case for predicting lifestyles and emergence of pathogens.</title>
        <authorList>
            <person name="Haridas S."/>
            <person name="Albert R."/>
            <person name="Binder M."/>
            <person name="Bloem J."/>
            <person name="Labutti K."/>
            <person name="Salamov A."/>
            <person name="Andreopoulos B."/>
            <person name="Baker S."/>
            <person name="Barry K."/>
            <person name="Bills G."/>
            <person name="Bluhm B."/>
            <person name="Cannon C."/>
            <person name="Castanera R."/>
            <person name="Culley D."/>
            <person name="Daum C."/>
            <person name="Ezra D."/>
            <person name="Gonzalez J."/>
            <person name="Henrissat B."/>
            <person name="Kuo A."/>
            <person name="Liang C."/>
            <person name="Lipzen A."/>
            <person name="Lutzoni F."/>
            <person name="Magnuson J."/>
            <person name="Mondo S."/>
            <person name="Nolan M."/>
            <person name="Ohm R."/>
            <person name="Pangilinan J."/>
            <person name="Park H.-J."/>
            <person name="Ramirez L."/>
            <person name="Alfaro M."/>
            <person name="Sun H."/>
            <person name="Tritt A."/>
            <person name="Yoshinaga Y."/>
            <person name="Zwiers L.-H."/>
            <person name="Turgeon B."/>
            <person name="Goodwin S."/>
            <person name="Spatafora J."/>
            <person name="Crous P."/>
            <person name="Grigoriev I."/>
        </authorList>
    </citation>
    <scope>NUCLEOTIDE SEQUENCE</scope>
    <source>
        <strain evidence="1">CBS 473.64</strain>
    </source>
</reference>
<organism evidence="1 2">
    <name type="scientific">Massarina eburnea CBS 473.64</name>
    <dbReference type="NCBI Taxonomy" id="1395130"/>
    <lineage>
        <taxon>Eukaryota</taxon>
        <taxon>Fungi</taxon>
        <taxon>Dikarya</taxon>
        <taxon>Ascomycota</taxon>
        <taxon>Pezizomycotina</taxon>
        <taxon>Dothideomycetes</taxon>
        <taxon>Pleosporomycetidae</taxon>
        <taxon>Pleosporales</taxon>
        <taxon>Massarineae</taxon>
        <taxon>Massarinaceae</taxon>
        <taxon>Massarina</taxon>
    </lineage>
</organism>